<dbReference type="GO" id="GO:0032259">
    <property type="term" value="P:methylation"/>
    <property type="evidence" value="ECO:0007669"/>
    <property type="project" value="UniProtKB-KW"/>
</dbReference>
<evidence type="ECO:0000256" key="1">
    <source>
        <dbReference type="ARBA" id="ARBA00005369"/>
    </source>
</evidence>
<dbReference type="InterPro" id="IPR029063">
    <property type="entry name" value="SAM-dependent_MTases_sf"/>
</dbReference>
<accession>A0A420WLG4</accession>
<dbReference type="Pfam" id="PF01135">
    <property type="entry name" value="PCMT"/>
    <property type="match status" value="1"/>
</dbReference>
<dbReference type="AlphaFoldDB" id="A0A420WLG4"/>
<evidence type="ECO:0000313" key="5">
    <source>
        <dbReference type="Proteomes" id="UP000282211"/>
    </source>
</evidence>
<comment type="similarity">
    <text evidence="1">Belongs to the methyltransferase superfamily. L-isoaspartyl/D-aspartyl protein methyltransferase family.</text>
</comment>
<protein>
    <recommendedName>
        <fullName evidence="2">Protein-L-isoaspartate O-methyltransferase</fullName>
    </recommendedName>
    <alternativeName>
        <fullName evidence="3">Protein L-isoaspartyl methyltransferase</fullName>
    </alternativeName>
</protein>
<evidence type="ECO:0000256" key="3">
    <source>
        <dbReference type="ARBA" id="ARBA00030757"/>
    </source>
</evidence>
<dbReference type="SUPFAM" id="SSF53335">
    <property type="entry name" value="S-adenosyl-L-methionine-dependent methyltransferases"/>
    <property type="match status" value="1"/>
</dbReference>
<name>A0A420WLG4_9PROT</name>
<dbReference type="RefSeq" id="WP_121099492.1">
    <property type="nucleotide sequence ID" value="NZ_RBII01000001.1"/>
</dbReference>
<dbReference type="OrthoDB" id="9798496at2"/>
<gene>
    <name evidence="4" type="ORF">DES40_1075</name>
</gene>
<organism evidence="4 5">
    <name type="scientific">Litorimonas taeanensis</name>
    <dbReference type="NCBI Taxonomy" id="568099"/>
    <lineage>
        <taxon>Bacteria</taxon>
        <taxon>Pseudomonadati</taxon>
        <taxon>Pseudomonadota</taxon>
        <taxon>Alphaproteobacteria</taxon>
        <taxon>Maricaulales</taxon>
        <taxon>Robiginitomaculaceae</taxon>
    </lineage>
</organism>
<dbReference type="Gene3D" id="3.40.50.150">
    <property type="entry name" value="Vaccinia Virus protein VP39"/>
    <property type="match status" value="1"/>
</dbReference>
<dbReference type="GO" id="GO:0005737">
    <property type="term" value="C:cytoplasm"/>
    <property type="evidence" value="ECO:0007669"/>
    <property type="project" value="TreeGrafter"/>
</dbReference>
<sequence>MFDFAKARDHMVESQIRTSDVTEPAILKAFRTTSRERFMPKSQMALAYGDAHVAIDQDRVMLRPRDFAKLVDAADIRPSDIVLDIACGRGYSTAIMARLADTVVGLETSDEAVDKATDLLVKEGINNAAVVKGDLKVGASEHGPFNVIFVNGAVSEVPKTWLSQLANKGRLVCIIQNGPIGQATVYTKSGNAVGERVVFDSSAPILAGFTPEPSFVF</sequence>
<dbReference type="EMBL" id="RBII01000001">
    <property type="protein sequence ID" value="RKQ71746.1"/>
    <property type="molecule type" value="Genomic_DNA"/>
</dbReference>
<keyword evidence="5" id="KW-1185">Reference proteome</keyword>
<comment type="caution">
    <text evidence="4">The sequence shown here is derived from an EMBL/GenBank/DDBJ whole genome shotgun (WGS) entry which is preliminary data.</text>
</comment>
<evidence type="ECO:0000256" key="2">
    <source>
        <dbReference type="ARBA" id="ARBA00013346"/>
    </source>
</evidence>
<dbReference type="CDD" id="cd02440">
    <property type="entry name" value="AdoMet_MTases"/>
    <property type="match status" value="1"/>
</dbReference>
<dbReference type="PANTHER" id="PTHR11579">
    <property type="entry name" value="PROTEIN-L-ISOASPARTATE O-METHYLTRANSFERASE"/>
    <property type="match status" value="1"/>
</dbReference>
<evidence type="ECO:0000313" key="4">
    <source>
        <dbReference type="EMBL" id="RKQ71746.1"/>
    </source>
</evidence>
<keyword evidence="4" id="KW-0489">Methyltransferase</keyword>
<proteinExistence type="inferred from homology"/>
<keyword evidence="4" id="KW-0808">Transferase</keyword>
<dbReference type="PANTHER" id="PTHR11579:SF18">
    <property type="entry name" value="PROTEIN-L-ISOASPARTATE O-METHYLTRANSFERASE"/>
    <property type="match status" value="1"/>
</dbReference>
<dbReference type="InterPro" id="IPR000682">
    <property type="entry name" value="PCMT"/>
</dbReference>
<dbReference type="InParanoid" id="A0A420WLG4"/>
<reference evidence="4 5" key="1">
    <citation type="submission" date="2018-10" db="EMBL/GenBank/DDBJ databases">
        <title>Genomic Encyclopedia of Type Strains, Phase IV (KMG-IV): sequencing the most valuable type-strain genomes for metagenomic binning, comparative biology and taxonomic classification.</title>
        <authorList>
            <person name="Goeker M."/>
        </authorList>
    </citation>
    <scope>NUCLEOTIDE SEQUENCE [LARGE SCALE GENOMIC DNA]</scope>
    <source>
        <strain evidence="4 5">DSM 22008</strain>
    </source>
</reference>
<dbReference type="Proteomes" id="UP000282211">
    <property type="component" value="Unassembled WGS sequence"/>
</dbReference>
<dbReference type="GO" id="GO:0004719">
    <property type="term" value="F:protein-L-isoaspartate (D-aspartate) O-methyltransferase activity"/>
    <property type="evidence" value="ECO:0007669"/>
    <property type="project" value="InterPro"/>
</dbReference>